<organism evidence="2 3">
    <name type="scientific">Phytophthora pseudosyringae</name>
    <dbReference type="NCBI Taxonomy" id="221518"/>
    <lineage>
        <taxon>Eukaryota</taxon>
        <taxon>Sar</taxon>
        <taxon>Stramenopiles</taxon>
        <taxon>Oomycota</taxon>
        <taxon>Peronosporomycetes</taxon>
        <taxon>Peronosporales</taxon>
        <taxon>Peronosporaceae</taxon>
        <taxon>Phytophthora</taxon>
    </lineage>
</organism>
<accession>A0A8T1W7R7</accession>
<feature type="compositionally biased region" description="Low complexity" evidence="1">
    <location>
        <begin position="66"/>
        <end position="77"/>
    </location>
</feature>
<comment type="caution">
    <text evidence="2">The sequence shown here is derived from an EMBL/GenBank/DDBJ whole genome shotgun (WGS) entry which is preliminary data.</text>
</comment>
<evidence type="ECO:0000313" key="2">
    <source>
        <dbReference type="EMBL" id="KAG7387789.1"/>
    </source>
</evidence>
<keyword evidence="3" id="KW-1185">Reference proteome</keyword>
<dbReference type="AlphaFoldDB" id="A0A8T1W7R7"/>
<reference evidence="2" key="1">
    <citation type="submission" date="2021-02" db="EMBL/GenBank/DDBJ databases">
        <authorList>
            <person name="Palmer J.M."/>
        </authorList>
    </citation>
    <scope>NUCLEOTIDE SEQUENCE</scope>
    <source>
        <strain evidence="2">SCRP734</strain>
    </source>
</reference>
<dbReference type="Proteomes" id="UP000694044">
    <property type="component" value="Unassembled WGS sequence"/>
</dbReference>
<gene>
    <name evidence="2" type="ORF">PHYPSEUDO_013688</name>
</gene>
<proteinExistence type="predicted"/>
<feature type="compositionally biased region" description="Polar residues" evidence="1">
    <location>
        <begin position="83"/>
        <end position="95"/>
    </location>
</feature>
<sequence>MLSKLPKKRSVMFLETQPEPAYISARRNAILELKSVSVICMSSPGRGSKTRYVVEVFTDSLQCRATSNTNSTTSNNSRGSAEVSGNRTESRMQSPNVRIERELEEFVDVRDKLYKFCLNILDPVISGVDPGGIFFTLLGKQRTLRKVTRFLEESLAPTAQYFSKMLRCTDVGTPGPTRVLV</sequence>
<evidence type="ECO:0000313" key="3">
    <source>
        <dbReference type="Proteomes" id="UP000694044"/>
    </source>
</evidence>
<feature type="region of interest" description="Disordered" evidence="1">
    <location>
        <begin position="66"/>
        <end position="95"/>
    </location>
</feature>
<evidence type="ECO:0000256" key="1">
    <source>
        <dbReference type="SAM" id="MobiDB-lite"/>
    </source>
</evidence>
<dbReference type="EMBL" id="JAGDFM010000072">
    <property type="protein sequence ID" value="KAG7387789.1"/>
    <property type="molecule type" value="Genomic_DNA"/>
</dbReference>
<dbReference type="OrthoDB" id="113256at2759"/>
<protein>
    <submittedName>
        <fullName evidence="2">Uncharacterized protein</fullName>
    </submittedName>
</protein>
<name>A0A8T1W7R7_9STRA</name>